<dbReference type="Pfam" id="PF02567">
    <property type="entry name" value="PhzC-PhzF"/>
    <property type="match status" value="1"/>
</dbReference>
<dbReference type="PIRSF" id="PIRSF016184">
    <property type="entry name" value="PhzC_PhzF"/>
    <property type="match status" value="1"/>
</dbReference>
<protein>
    <submittedName>
        <fullName evidence="4">Phenazine biosynthesis protein PhzF</fullName>
    </submittedName>
</protein>
<dbReference type="EMBL" id="LYRP01000022">
    <property type="protein sequence ID" value="OAT76497.1"/>
    <property type="molecule type" value="Genomic_DNA"/>
</dbReference>
<name>A0A1B7L2F7_9ENTR</name>
<proteinExistence type="inferred from homology"/>
<dbReference type="PANTHER" id="PTHR13774">
    <property type="entry name" value="PHENAZINE BIOSYNTHESIS PROTEIN"/>
    <property type="match status" value="1"/>
</dbReference>
<dbReference type="AlphaFoldDB" id="A0A1B7L2F7"/>
<sequence length="265" mass="27934">MELAMYLVDAFAHQAFSGNPAGVCITPEPLPDALLQKIAAEMAVSETAFYTPGNQQLRWFTPLTEVNLCGHGTLATAHVLQQTGALNLGDTLTFSTLSGPLHVTAGRDAIAMDFPLLPPNMAVPAGQVYLAALGLIDEQVTAQGMFGEKHFIVVSSEAVVRQLAPDFAALRALPGRGIVVSARGENGFDMVSRYFAPWVGVNEDPVTGSAHCALAAYWCAELGKTQLRAFQASARGGELSLALGEPGRVNIGGQARTVLVGQFIV</sequence>
<evidence type="ECO:0000256" key="3">
    <source>
        <dbReference type="PIRSR" id="PIRSR016184-1"/>
    </source>
</evidence>
<dbReference type="GO" id="GO:0005737">
    <property type="term" value="C:cytoplasm"/>
    <property type="evidence" value="ECO:0007669"/>
    <property type="project" value="TreeGrafter"/>
</dbReference>
<dbReference type="PANTHER" id="PTHR13774:SF17">
    <property type="entry name" value="PHENAZINE BIOSYNTHESIS-LIKE DOMAIN-CONTAINING PROTEIN"/>
    <property type="match status" value="1"/>
</dbReference>
<accession>A0A1B7L2F7</accession>
<dbReference type="Proteomes" id="UP000078225">
    <property type="component" value="Unassembled WGS sequence"/>
</dbReference>
<keyword evidence="2" id="KW-0413">Isomerase</keyword>
<reference evidence="5" key="1">
    <citation type="submission" date="2016-05" db="EMBL/GenBank/DDBJ databases">
        <authorList>
            <person name="Behera P."/>
            <person name="Vaishampayan P."/>
            <person name="Singh N."/>
            <person name="Raina V."/>
            <person name="Suar M."/>
            <person name="Pattnaik A."/>
            <person name="Rastogi G."/>
        </authorList>
    </citation>
    <scope>NUCLEOTIDE SEQUENCE [LARGE SCALE GENOMIC DNA]</scope>
    <source>
        <strain evidence="5">MP23</strain>
    </source>
</reference>
<dbReference type="GO" id="GO:0016853">
    <property type="term" value="F:isomerase activity"/>
    <property type="evidence" value="ECO:0007669"/>
    <property type="project" value="UniProtKB-KW"/>
</dbReference>
<evidence type="ECO:0000256" key="2">
    <source>
        <dbReference type="ARBA" id="ARBA00023235"/>
    </source>
</evidence>
<dbReference type="OrthoDB" id="9788221at2"/>
<comment type="similarity">
    <text evidence="1">Belongs to the PhzF family.</text>
</comment>
<evidence type="ECO:0000313" key="4">
    <source>
        <dbReference type="EMBL" id="OAT76497.1"/>
    </source>
</evidence>
<evidence type="ECO:0000313" key="5">
    <source>
        <dbReference type="Proteomes" id="UP000078225"/>
    </source>
</evidence>
<evidence type="ECO:0000256" key="1">
    <source>
        <dbReference type="ARBA" id="ARBA00008270"/>
    </source>
</evidence>
<dbReference type="InterPro" id="IPR003719">
    <property type="entry name" value="Phenazine_PhzF-like"/>
</dbReference>
<organism evidence="4 5">
    <name type="scientific">Mangrovibacter phragmitis</name>
    <dbReference type="NCBI Taxonomy" id="1691903"/>
    <lineage>
        <taxon>Bacteria</taxon>
        <taxon>Pseudomonadati</taxon>
        <taxon>Pseudomonadota</taxon>
        <taxon>Gammaproteobacteria</taxon>
        <taxon>Enterobacterales</taxon>
        <taxon>Enterobacteriaceae</taxon>
        <taxon>Mangrovibacter</taxon>
    </lineage>
</organism>
<dbReference type="STRING" id="1691903.A9B99_09315"/>
<gene>
    <name evidence="4" type="ORF">A9B99_09315</name>
</gene>
<feature type="active site" evidence="3">
    <location>
        <position position="46"/>
    </location>
</feature>
<dbReference type="Gene3D" id="3.10.310.10">
    <property type="entry name" value="Diaminopimelate Epimerase, Chain A, domain 1"/>
    <property type="match status" value="2"/>
</dbReference>
<comment type="caution">
    <text evidence="4">The sequence shown here is derived from an EMBL/GenBank/DDBJ whole genome shotgun (WGS) entry which is preliminary data.</text>
</comment>
<dbReference type="NCBIfam" id="TIGR00654">
    <property type="entry name" value="PhzF_family"/>
    <property type="match status" value="1"/>
</dbReference>
<dbReference type="RefSeq" id="WP_064598521.1">
    <property type="nucleotide sequence ID" value="NZ_LYRP01000022.1"/>
</dbReference>
<dbReference type="SUPFAM" id="SSF54506">
    <property type="entry name" value="Diaminopimelate epimerase-like"/>
    <property type="match status" value="1"/>
</dbReference>
<keyword evidence="5" id="KW-1185">Reference proteome</keyword>